<reference evidence="2 3" key="1">
    <citation type="submission" date="2024-02" db="EMBL/GenBank/DDBJ databases">
        <title>De novo assembly and annotation of 12 fungi associated with fruit tree decline syndrome in Ontario, Canada.</title>
        <authorList>
            <person name="Sulman M."/>
            <person name="Ellouze W."/>
            <person name="Ilyukhin E."/>
        </authorList>
    </citation>
    <scope>NUCLEOTIDE SEQUENCE [LARGE SCALE GENOMIC DNA]</scope>
    <source>
        <strain evidence="2 3">M169</strain>
    </source>
</reference>
<gene>
    <name evidence="2" type="ORF">SLS63_013666</name>
</gene>
<evidence type="ECO:0000313" key="3">
    <source>
        <dbReference type="Proteomes" id="UP001430848"/>
    </source>
</evidence>
<proteinExistence type="predicted"/>
<dbReference type="EMBL" id="JAKNSF020000196">
    <property type="protein sequence ID" value="KAK7707767.1"/>
    <property type="molecule type" value="Genomic_DNA"/>
</dbReference>
<protein>
    <submittedName>
        <fullName evidence="2">Uncharacterized protein</fullName>
    </submittedName>
</protein>
<feature type="compositionally biased region" description="Basic and acidic residues" evidence="1">
    <location>
        <begin position="111"/>
        <end position="124"/>
    </location>
</feature>
<sequence>MRLSYGGLDPETPVIAALRKVASNEGPATKILLARLEEHSATISRQKQIITALQFRHVLEHLPKPSRKNEADRWKDFWDSAVAIAYREYKDDQVCQEVFQLAKNSTASGGKPEDWLNDRYKDGGKTTSLTSDDAKKLEEAFKLAVGKDQQDPMRWLINAFKNGTRISSPLLRAQGKLNETLRDAFAMADNKSPSNPSNWLKTSKISSHAHRLYSTLSEMIHSYLDGRFEVNSSNFDTSDYQLLAAIIPDMSNVEIETVKWDEERHRYGVPI</sequence>
<organism evidence="2 3">
    <name type="scientific">Diaporthe eres</name>
    <name type="common">Phomopsis oblonga</name>
    <dbReference type="NCBI Taxonomy" id="83184"/>
    <lineage>
        <taxon>Eukaryota</taxon>
        <taxon>Fungi</taxon>
        <taxon>Dikarya</taxon>
        <taxon>Ascomycota</taxon>
        <taxon>Pezizomycotina</taxon>
        <taxon>Sordariomycetes</taxon>
        <taxon>Sordariomycetidae</taxon>
        <taxon>Diaporthales</taxon>
        <taxon>Diaporthaceae</taxon>
        <taxon>Diaporthe</taxon>
        <taxon>Diaporthe eres species complex</taxon>
    </lineage>
</organism>
<dbReference type="Proteomes" id="UP001430848">
    <property type="component" value="Unassembled WGS sequence"/>
</dbReference>
<keyword evidence="3" id="KW-1185">Reference proteome</keyword>
<comment type="caution">
    <text evidence="2">The sequence shown here is derived from an EMBL/GenBank/DDBJ whole genome shotgun (WGS) entry which is preliminary data.</text>
</comment>
<accession>A0ABR1NMT7</accession>
<evidence type="ECO:0000256" key="1">
    <source>
        <dbReference type="SAM" id="MobiDB-lite"/>
    </source>
</evidence>
<evidence type="ECO:0000313" key="2">
    <source>
        <dbReference type="EMBL" id="KAK7707767.1"/>
    </source>
</evidence>
<name>A0ABR1NMT7_DIAER</name>
<feature type="region of interest" description="Disordered" evidence="1">
    <location>
        <begin position="105"/>
        <end position="129"/>
    </location>
</feature>